<keyword evidence="1" id="KW-1133">Transmembrane helix</keyword>
<keyword evidence="3" id="KW-1185">Reference proteome</keyword>
<keyword evidence="1" id="KW-0812">Transmembrane</keyword>
<dbReference type="OrthoDB" id="10337061at2759"/>
<dbReference type="AlphaFoldDB" id="A0A8J2X845"/>
<evidence type="ECO:0000256" key="1">
    <source>
        <dbReference type="SAM" id="Phobius"/>
    </source>
</evidence>
<evidence type="ECO:0000313" key="3">
    <source>
        <dbReference type="Proteomes" id="UP000019375"/>
    </source>
</evidence>
<dbReference type="EMBL" id="HG316454">
    <property type="protein sequence ID" value="CDF87484.1"/>
    <property type="molecule type" value="Genomic_DNA"/>
</dbReference>
<organism evidence="2 3">
    <name type="scientific">Zygosaccharomyces bailii (strain CLIB 213 / ATCC 58445 / CBS 680 / BCRC 21525 / NBRC 1098 / NCYC 1416 / NRRL Y-2227)</name>
    <dbReference type="NCBI Taxonomy" id="1333698"/>
    <lineage>
        <taxon>Eukaryota</taxon>
        <taxon>Fungi</taxon>
        <taxon>Dikarya</taxon>
        <taxon>Ascomycota</taxon>
        <taxon>Saccharomycotina</taxon>
        <taxon>Saccharomycetes</taxon>
        <taxon>Saccharomycetales</taxon>
        <taxon>Saccharomycetaceae</taxon>
        <taxon>Zygosaccharomyces</taxon>
    </lineage>
</organism>
<dbReference type="Pfam" id="PF00674">
    <property type="entry name" value="DUP"/>
    <property type="match status" value="1"/>
</dbReference>
<protein>
    <submittedName>
        <fullName evidence="2">BN860_07404g1_1</fullName>
    </submittedName>
</protein>
<accession>A0A8J2X845</accession>
<keyword evidence="1" id="KW-0472">Membrane</keyword>
<name>A0A8J2X845_ZYGB2</name>
<feature type="transmembrane region" description="Helical" evidence="1">
    <location>
        <begin position="20"/>
        <end position="44"/>
    </location>
</feature>
<dbReference type="Proteomes" id="UP000019375">
    <property type="component" value="Unassembled WGS sequence"/>
</dbReference>
<evidence type="ECO:0000313" key="2">
    <source>
        <dbReference type="EMBL" id="CDF87484.1"/>
    </source>
</evidence>
<sequence>MFEKFLRGVLLQEHAGGSAIFFTHHILFFDFVGICGLDIAIVWFMKSWGYRAPFGCDLSALVQVYAVLLSACFYVAVHTCVCTQMNDTVLPEYLKMVAEGTDWREIAMRTNELARQQGCNFHQIFYSSEQCRRYFIRSIVKNVEKGKYKITVGDGEHVTLDPELALDAVNAYKNKQELMKC</sequence>
<feature type="transmembrane region" description="Helical" evidence="1">
    <location>
        <begin position="56"/>
        <end position="77"/>
    </location>
</feature>
<gene>
    <name evidence="2" type="ORF">BN860_07404g</name>
</gene>
<proteinExistence type="predicted"/>
<reference evidence="3" key="1">
    <citation type="journal article" date="2013" name="Genome Announc.">
        <title>Genome sequence of the food spoilage yeast Zygosaccharomyces bailii CLIB 213(T).</title>
        <authorList>
            <person name="Galeote V."/>
            <person name="Bigey F."/>
            <person name="Devillers H."/>
            <person name="Neuveglise C."/>
            <person name="Dequin S."/>
        </authorList>
    </citation>
    <scope>NUCLEOTIDE SEQUENCE [LARGE SCALE GENOMIC DNA]</scope>
    <source>
        <strain evidence="3">CLIB 213 / ATCC 58445 / CBS 680 / CCRC 21525 / NBRC 1098 / NCYC 1416 / NRRL Y-2227</strain>
    </source>
</reference>
<dbReference type="InterPro" id="IPR001142">
    <property type="entry name" value="DUP/COS"/>
</dbReference>